<dbReference type="InterPro" id="IPR017853">
    <property type="entry name" value="GH"/>
</dbReference>
<accession>A0ABW5TEA6</accession>
<evidence type="ECO:0000313" key="6">
    <source>
        <dbReference type="EMBL" id="MFD2727642.1"/>
    </source>
</evidence>
<reference evidence="7" key="1">
    <citation type="journal article" date="2019" name="Int. J. Syst. Evol. Microbiol.">
        <title>The Global Catalogue of Microorganisms (GCM) 10K type strain sequencing project: providing services to taxonomists for standard genome sequencing and annotation.</title>
        <authorList>
            <consortium name="The Broad Institute Genomics Platform"/>
            <consortium name="The Broad Institute Genome Sequencing Center for Infectious Disease"/>
            <person name="Wu L."/>
            <person name="Ma J."/>
        </authorList>
    </citation>
    <scope>NUCLEOTIDE SEQUENCE [LARGE SCALE GENOMIC DNA]</scope>
    <source>
        <strain evidence="7">KCTC 42398</strain>
    </source>
</reference>
<dbReference type="SUPFAM" id="SSF51445">
    <property type="entry name" value="(Trans)glycosidases"/>
    <property type="match status" value="1"/>
</dbReference>
<dbReference type="InterPro" id="IPR049166">
    <property type="entry name" value="GH39_cat"/>
</dbReference>
<name>A0ABW5TEA6_9FLAO</name>
<protein>
    <recommendedName>
        <fullName evidence="5">Glycosyl hydrolases family 39 N-terminal catalytic domain-containing protein</fullName>
    </recommendedName>
</protein>
<evidence type="ECO:0000256" key="3">
    <source>
        <dbReference type="ARBA" id="ARBA00023295"/>
    </source>
</evidence>
<feature type="region of interest" description="Disordered" evidence="4">
    <location>
        <begin position="35"/>
        <end position="65"/>
    </location>
</feature>
<evidence type="ECO:0000256" key="4">
    <source>
        <dbReference type="SAM" id="MobiDB-lite"/>
    </source>
</evidence>
<feature type="domain" description="Glycosyl hydrolases family 39 N-terminal catalytic" evidence="5">
    <location>
        <begin position="78"/>
        <end position="340"/>
    </location>
</feature>
<gene>
    <name evidence="6" type="ORF">ACFSR8_15565</name>
</gene>
<comment type="similarity">
    <text evidence="1">Belongs to the glycosyl hydrolase 39 family.</text>
</comment>
<dbReference type="Pfam" id="PF01229">
    <property type="entry name" value="Glyco_hydro_39"/>
    <property type="match status" value="1"/>
</dbReference>
<keyword evidence="3" id="KW-0326">Glycosidase</keyword>
<comment type="caution">
    <text evidence="6">The sequence shown here is derived from an EMBL/GenBank/DDBJ whole genome shotgun (WGS) entry which is preliminary data.</text>
</comment>
<evidence type="ECO:0000256" key="2">
    <source>
        <dbReference type="ARBA" id="ARBA00022801"/>
    </source>
</evidence>
<sequence length="567" mass="64373">MKKIINFSFGVILLLCVVTVFYTCSKAEDVQEVITEKPDPVDPEEPEEPENPQEPGGIDENDVDPNQLVTINTGAVVAPFHNFWSTRPMINQTRFSASGFRNSIIPIKDYVKSYNLVRTMGGRTDNRNIFYQGVDASGNIITDFSDLLTNMRDFMSTGFKPRIVLSKVPWEMVENKVVSTYGNTSPPDNYDHWRQYVNAFLTTLVNEFGMNEVKTWRFRVSTEPNFTPDHWRGTKEDYFKHYDITVDEVLKVIPDAIIGPGNMLTEASAATYTTELIDHCATGTNYATGATGTKMDFFSISYYEKIDQNTVALPEKIQSYRNKLNSIPKFSNIPLDIQEFGMLRDENRIRGLSLSDATELGASWYATVADMVYEFKINEVYDWGQEIESSVLPQARKNVMRMFQKMEDGNRLEAVDNLNGYAGVIPVVKGDIVYLLVYNHNPSRTSTAKRTLYPKLESGVIASGTTWKMNEWTVDKNHGVMMHELYKDVRNAGVNEKTDGRIYGNRPSDRFEDGWKDVLNANLSKYTDLARLPQTMTDSLVGKRNGSLILKVDLEPHSVKLIELIPE</sequence>
<organism evidence="6 7">
    <name type="scientific">Hyunsoonleella rubra</name>
    <dbReference type="NCBI Taxonomy" id="1737062"/>
    <lineage>
        <taxon>Bacteria</taxon>
        <taxon>Pseudomonadati</taxon>
        <taxon>Bacteroidota</taxon>
        <taxon>Flavobacteriia</taxon>
        <taxon>Flavobacteriales</taxon>
        <taxon>Flavobacteriaceae</taxon>
    </lineage>
</organism>
<dbReference type="Gene3D" id="3.20.20.80">
    <property type="entry name" value="Glycosidases"/>
    <property type="match status" value="1"/>
</dbReference>
<dbReference type="Proteomes" id="UP001597476">
    <property type="component" value="Unassembled WGS sequence"/>
</dbReference>
<proteinExistence type="inferred from homology"/>
<dbReference type="EMBL" id="JBHULY010000039">
    <property type="protein sequence ID" value="MFD2727642.1"/>
    <property type="molecule type" value="Genomic_DNA"/>
</dbReference>
<evidence type="ECO:0000256" key="1">
    <source>
        <dbReference type="ARBA" id="ARBA00008875"/>
    </source>
</evidence>
<evidence type="ECO:0000259" key="5">
    <source>
        <dbReference type="Pfam" id="PF01229"/>
    </source>
</evidence>
<keyword evidence="2" id="KW-0378">Hydrolase</keyword>
<keyword evidence="7" id="KW-1185">Reference proteome</keyword>
<evidence type="ECO:0000313" key="7">
    <source>
        <dbReference type="Proteomes" id="UP001597476"/>
    </source>
</evidence>
<dbReference type="RefSeq" id="WP_380293702.1">
    <property type="nucleotide sequence ID" value="NZ_JBHULY010000039.1"/>
</dbReference>
<dbReference type="InterPro" id="IPR051923">
    <property type="entry name" value="Glycosyl_Hydrolase_39"/>
</dbReference>
<feature type="compositionally biased region" description="Acidic residues" evidence="4">
    <location>
        <begin position="41"/>
        <end position="63"/>
    </location>
</feature>
<dbReference type="PANTHER" id="PTHR12631:SF8">
    <property type="entry name" value="ALPHA-L-IDURONIDASE"/>
    <property type="match status" value="1"/>
</dbReference>
<dbReference type="PANTHER" id="PTHR12631">
    <property type="entry name" value="ALPHA-L-IDURONIDASE"/>
    <property type="match status" value="1"/>
</dbReference>